<accession>A0AC58TWU4</accession>
<dbReference type="RefSeq" id="XP_075101698.1">
    <property type="nucleotide sequence ID" value="XM_075245597.1"/>
</dbReference>
<protein>
    <submittedName>
        <fullName evidence="2">Uncharacterized protein LOC142177133</fullName>
    </submittedName>
</protein>
<name>A0AC58TWU4_TOBAC</name>
<evidence type="ECO:0000313" key="1">
    <source>
        <dbReference type="Proteomes" id="UP000790787"/>
    </source>
</evidence>
<organism evidence="1 2">
    <name type="scientific">Nicotiana tabacum</name>
    <name type="common">Common tobacco</name>
    <dbReference type="NCBI Taxonomy" id="4097"/>
    <lineage>
        <taxon>Eukaryota</taxon>
        <taxon>Viridiplantae</taxon>
        <taxon>Streptophyta</taxon>
        <taxon>Embryophyta</taxon>
        <taxon>Tracheophyta</taxon>
        <taxon>Spermatophyta</taxon>
        <taxon>Magnoliopsida</taxon>
        <taxon>eudicotyledons</taxon>
        <taxon>Gunneridae</taxon>
        <taxon>Pentapetalae</taxon>
        <taxon>asterids</taxon>
        <taxon>lamiids</taxon>
        <taxon>Solanales</taxon>
        <taxon>Solanaceae</taxon>
        <taxon>Nicotianoideae</taxon>
        <taxon>Nicotianeae</taxon>
        <taxon>Nicotiana</taxon>
    </lineage>
</organism>
<reference evidence="2" key="2">
    <citation type="submission" date="2025-08" db="UniProtKB">
        <authorList>
            <consortium name="RefSeq"/>
        </authorList>
    </citation>
    <scope>IDENTIFICATION</scope>
    <source>
        <tissue evidence="2">Leaf</tissue>
    </source>
</reference>
<sequence>MTAFNPLTAILTQNKLEVPNYVDWKRNLDIVLIAEEYKFVLDEHQSMESAYDILENPKEIFGDQNRAAKQTAMKALLNTKMVEGSYVRDHVQMVISLLNELKVLGANIDKDTQVDMILQTLPDSFQQFRLNYNMNKMDLSLAKLLNELQSAETIIKQQAPHVSLHFEAKGKCYHCKKPGHHKKQCSDYLAKLNNKPGDLYLLVVKTLLAAVSIMSWCIDSGATNHVCTYLQGFQINDELFQFAFVLLGTCLRNSKLRSEFSSFKVSTFDPYRIVDWYKPNLRHIRVWGCPAHVLKGKTDKLEARTDVCVFVGYPKGTKGGLFYCPKEKKVIVSTNTKFLEEDYLMNHVPRSKLVLQKLSKGMEIQSSEKQNDQMQTPEVDFDIPLHFSSGRNVNRLDIPQEQVPEVILPQSSGSYVEQTAQQEEVIDIPMDNMETQVPDNDVVQPQDHNSVVATDPTSEPVNYDKALHDKDADKWVAAMKLEMGSMYSNQVWDLVEPPDGVKPIGCKWIYKKKRGVDG</sequence>
<proteinExistence type="predicted"/>
<reference evidence="1" key="1">
    <citation type="journal article" date="2014" name="Nat. Commun.">
        <title>The tobacco genome sequence and its comparison with those of tomato and potato.</title>
        <authorList>
            <person name="Sierro N."/>
            <person name="Battey J.N."/>
            <person name="Ouadi S."/>
            <person name="Bakaher N."/>
            <person name="Bovet L."/>
            <person name="Willig A."/>
            <person name="Goepfert S."/>
            <person name="Peitsch M.C."/>
            <person name="Ivanov N.V."/>
        </authorList>
    </citation>
    <scope>NUCLEOTIDE SEQUENCE [LARGE SCALE GENOMIC DNA]</scope>
</reference>
<evidence type="ECO:0000313" key="2">
    <source>
        <dbReference type="RefSeq" id="XP_075101698.1"/>
    </source>
</evidence>
<keyword evidence="1" id="KW-1185">Reference proteome</keyword>
<gene>
    <name evidence="2" type="primary">LOC142177133</name>
</gene>
<dbReference type="Proteomes" id="UP000790787">
    <property type="component" value="Chromosome 23"/>
</dbReference>